<dbReference type="AlphaFoldDB" id="X6NTK2"/>
<evidence type="ECO:0000313" key="2">
    <source>
        <dbReference type="Proteomes" id="UP000023152"/>
    </source>
</evidence>
<keyword evidence="2" id="KW-1185">Reference proteome</keyword>
<gene>
    <name evidence="1" type="ORF">RFI_08499</name>
</gene>
<dbReference type="EMBL" id="ASPP01006555">
    <property type="protein sequence ID" value="ETO28632.1"/>
    <property type="molecule type" value="Genomic_DNA"/>
</dbReference>
<sequence length="84" mass="9850">MEFANSVEKRGFKYFCGLTVISFLPHKRQKKLMFVEKNQNITFFGKLKILVHFVLTLPNSVTLEFPSNYLLYCKNEKTVVTLNN</sequence>
<evidence type="ECO:0000313" key="1">
    <source>
        <dbReference type="EMBL" id="ETO28632.1"/>
    </source>
</evidence>
<reference evidence="1 2" key="1">
    <citation type="journal article" date="2013" name="Curr. Biol.">
        <title>The Genome of the Foraminiferan Reticulomyxa filosa.</title>
        <authorList>
            <person name="Glockner G."/>
            <person name="Hulsmann N."/>
            <person name="Schleicher M."/>
            <person name="Noegel A.A."/>
            <person name="Eichinger L."/>
            <person name="Gallinger C."/>
            <person name="Pawlowski J."/>
            <person name="Sierra R."/>
            <person name="Euteneuer U."/>
            <person name="Pillet L."/>
            <person name="Moustafa A."/>
            <person name="Platzer M."/>
            <person name="Groth M."/>
            <person name="Szafranski K."/>
            <person name="Schliwa M."/>
        </authorList>
    </citation>
    <scope>NUCLEOTIDE SEQUENCE [LARGE SCALE GENOMIC DNA]</scope>
</reference>
<comment type="caution">
    <text evidence="1">The sequence shown here is derived from an EMBL/GenBank/DDBJ whole genome shotgun (WGS) entry which is preliminary data.</text>
</comment>
<dbReference type="Proteomes" id="UP000023152">
    <property type="component" value="Unassembled WGS sequence"/>
</dbReference>
<accession>X6NTK2</accession>
<organism evidence="1 2">
    <name type="scientific">Reticulomyxa filosa</name>
    <dbReference type="NCBI Taxonomy" id="46433"/>
    <lineage>
        <taxon>Eukaryota</taxon>
        <taxon>Sar</taxon>
        <taxon>Rhizaria</taxon>
        <taxon>Retaria</taxon>
        <taxon>Foraminifera</taxon>
        <taxon>Monothalamids</taxon>
        <taxon>Reticulomyxidae</taxon>
        <taxon>Reticulomyxa</taxon>
    </lineage>
</organism>
<name>X6NTK2_RETFI</name>
<protein>
    <submittedName>
        <fullName evidence="1">Uncharacterized protein</fullName>
    </submittedName>
</protein>
<proteinExistence type="predicted"/>